<dbReference type="Pfam" id="PF20567">
    <property type="entry name" value="DUF6776"/>
    <property type="match status" value="1"/>
</dbReference>
<proteinExistence type="predicted"/>
<evidence type="ECO:0000313" key="4">
    <source>
        <dbReference type="EMBL" id="MBS7458463.1"/>
    </source>
</evidence>
<feature type="coiled-coil region" evidence="1">
    <location>
        <begin position="39"/>
        <end position="87"/>
    </location>
</feature>
<reference evidence="4 5" key="1">
    <citation type="journal article" date="2021" name="Microbiol. Resour. Announc.">
        <title>Draft Genome Sequence of Coralloluteibacterium stylophorae LMG 29479T.</title>
        <authorList>
            <person name="Karlyshev A.V."/>
            <person name="Kudryashova E.B."/>
            <person name="Ariskina E.V."/>
            <person name="Conroy A.P."/>
            <person name="Abidueva E.Y."/>
        </authorList>
    </citation>
    <scope>NUCLEOTIDE SEQUENCE [LARGE SCALE GENOMIC DNA]</scope>
    <source>
        <strain evidence="4 5">LMG 29479</strain>
    </source>
</reference>
<evidence type="ECO:0000313" key="3">
    <source>
        <dbReference type="EMBL" id="MBR0561562.1"/>
    </source>
</evidence>
<accession>A0A8J8AWQ2</accession>
<comment type="caution">
    <text evidence="3">The sequence shown here is derived from an EMBL/GenBank/DDBJ whole genome shotgun (WGS) entry which is preliminary data.</text>
</comment>
<evidence type="ECO:0000256" key="1">
    <source>
        <dbReference type="SAM" id="Coils"/>
    </source>
</evidence>
<keyword evidence="5" id="KW-1185">Reference proteome</keyword>
<gene>
    <name evidence="4" type="ORF">KB893_015095</name>
    <name evidence="3" type="ORF">KB893_03345</name>
</gene>
<dbReference type="AlphaFoldDB" id="A0A8J8AWQ2"/>
<keyword evidence="1" id="KW-0175">Coiled coil</keyword>
<protein>
    <submittedName>
        <fullName evidence="3">Uncharacterized protein</fullName>
    </submittedName>
</protein>
<organism evidence="3">
    <name type="scientific">Coralloluteibacterium stylophorae</name>
    <dbReference type="NCBI Taxonomy" id="1776034"/>
    <lineage>
        <taxon>Bacteria</taxon>
        <taxon>Pseudomonadati</taxon>
        <taxon>Pseudomonadota</taxon>
        <taxon>Gammaproteobacteria</taxon>
        <taxon>Lysobacterales</taxon>
        <taxon>Lysobacteraceae</taxon>
        <taxon>Coralloluteibacterium</taxon>
    </lineage>
</organism>
<evidence type="ECO:0000256" key="2">
    <source>
        <dbReference type="SAM" id="MobiDB-lite"/>
    </source>
</evidence>
<dbReference type="EMBL" id="JAGQFT020000011">
    <property type="protein sequence ID" value="MBS7458463.1"/>
    <property type="molecule type" value="Genomic_DNA"/>
</dbReference>
<feature type="region of interest" description="Disordered" evidence="2">
    <location>
        <begin position="207"/>
        <end position="230"/>
    </location>
</feature>
<reference evidence="3" key="2">
    <citation type="submission" date="2021-04" db="EMBL/GenBank/DDBJ databases">
        <authorList>
            <person name="Karlyshev A.V."/>
        </authorList>
    </citation>
    <scope>NUCLEOTIDE SEQUENCE</scope>
    <source>
        <strain evidence="3">LMG 29479</strain>
    </source>
</reference>
<dbReference type="EMBL" id="JAGQFT010000013">
    <property type="protein sequence ID" value="MBR0561562.1"/>
    <property type="molecule type" value="Genomic_DNA"/>
</dbReference>
<sequence>MAAVVWLASIVGAWSWATRRAAPELSQARVEGERAGEEAEARQAVIEELRQRVATLRRSDEISRSANLELQETLARRDEEIAALRADVAFYERLVGGTGRREGLSVHAVTVVPDADGSWRYAATLTQNLNRGAVTRGGLRLQVEGTRDGKLATLAWSDLLQDPQAAPQPFAFRYFQQLEGSFLLPEGFTPRRVVVRLQADGAGSVERAFPWEEATQTEGDQDDVRRQQAQ</sequence>
<name>A0A8J8AWQ2_9GAMM</name>
<evidence type="ECO:0000313" key="5">
    <source>
        <dbReference type="Proteomes" id="UP000675747"/>
    </source>
</evidence>
<dbReference type="InterPro" id="IPR046703">
    <property type="entry name" value="DUF6776"/>
</dbReference>
<dbReference type="Proteomes" id="UP000675747">
    <property type="component" value="Unassembled WGS sequence"/>
</dbReference>